<dbReference type="InterPro" id="IPR001845">
    <property type="entry name" value="HTH_ArsR_DNA-bd_dom"/>
</dbReference>
<evidence type="ECO:0000259" key="1">
    <source>
        <dbReference type="PROSITE" id="PS50987"/>
    </source>
</evidence>
<evidence type="ECO:0000313" key="2">
    <source>
        <dbReference type="EMBL" id="GAA4255393.1"/>
    </source>
</evidence>
<dbReference type="CDD" id="cd00090">
    <property type="entry name" value="HTH_ARSR"/>
    <property type="match status" value="1"/>
</dbReference>
<organism evidence="2 3">
    <name type="scientific">Dactylosporangium darangshiense</name>
    <dbReference type="NCBI Taxonomy" id="579108"/>
    <lineage>
        <taxon>Bacteria</taxon>
        <taxon>Bacillati</taxon>
        <taxon>Actinomycetota</taxon>
        <taxon>Actinomycetes</taxon>
        <taxon>Micromonosporales</taxon>
        <taxon>Micromonosporaceae</taxon>
        <taxon>Dactylosporangium</taxon>
    </lineage>
</organism>
<dbReference type="RefSeq" id="WP_345132405.1">
    <property type="nucleotide sequence ID" value="NZ_BAABAT010000021.1"/>
</dbReference>
<dbReference type="PROSITE" id="PS50987">
    <property type="entry name" value="HTH_ARSR_2"/>
    <property type="match status" value="1"/>
</dbReference>
<feature type="domain" description="HTH arsR-type" evidence="1">
    <location>
        <begin position="1"/>
        <end position="90"/>
    </location>
</feature>
<dbReference type="PANTHER" id="PTHR38600">
    <property type="entry name" value="TRANSCRIPTIONAL REGULATORY PROTEIN"/>
    <property type="match status" value="1"/>
</dbReference>
<dbReference type="Proteomes" id="UP001500620">
    <property type="component" value="Unassembled WGS sequence"/>
</dbReference>
<dbReference type="InterPro" id="IPR036388">
    <property type="entry name" value="WH-like_DNA-bd_sf"/>
</dbReference>
<keyword evidence="3" id="KW-1185">Reference proteome</keyword>
<comment type="caution">
    <text evidence="2">The sequence shown here is derived from an EMBL/GenBank/DDBJ whole genome shotgun (WGS) entry which is preliminary data.</text>
</comment>
<dbReference type="NCBIfam" id="NF033788">
    <property type="entry name" value="HTH_metalloreg"/>
    <property type="match status" value="1"/>
</dbReference>
<dbReference type="Pfam" id="PF12840">
    <property type="entry name" value="HTH_20"/>
    <property type="match status" value="1"/>
</dbReference>
<proteinExistence type="predicted"/>
<dbReference type="PANTHER" id="PTHR38600:SF1">
    <property type="entry name" value="TRANSCRIPTIONAL REGULATORY PROTEIN"/>
    <property type="match status" value="1"/>
</dbReference>
<dbReference type="SUPFAM" id="SSF46785">
    <property type="entry name" value="Winged helix' DNA-binding domain"/>
    <property type="match status" value="1"/>
</dbReference>
<sequence length="104" mass="11619">MSETAVFAALANPVRREVLQVLREQGPQPVAALAARFDLARPSFSEHLKVLRDAGLASETRAGRQRLYRLEPAPLERVRDWLAPFEAFWGQRLAALGDVLDDLP</sequence>
<name>A0ABP8DGG0_9ACTN</name>
<accession>A0ABP8DGG0</accession>
<dbReference type="InterPro" id="IPR011991">
    <property type="entry name" value="ArsR-like_HTH"/>
</dbReference>
<dbReference type="Gene3D" id="1.10.10.10">
    <property type="entry name" value="Winged helix-like DNA-binding domain superfamily/Winged helix DNA-binding domain"/>
    <property type="match status" value="1"/>
</dbReference>
<reference evidence="3" key="1">
    <citation type="journal article" date="2019" name="Int. J. Syst. Evol. Microbiol.">
        <title>The Global Catalogue of Microorganisms (GCM) 10K type strain sequencing project: providing services to taxonomists for standard genome sequencing and annotation.</title>
        <authorList>
            <consortium name="The Broad Institute Genomics Platform"/>
            <consortium name="The Broad Institute Genome Sequencing Center for Infectious Disease"/>
            <person name="Wu L."/>
            <person name="Ma J."/>
        </authorList>
    </citation>
    <scope>NUCLEOTIDE SEQUENCE [LARGE SCALE GENOMIC DNA]</scope>
    <source>
        <strain evidence="3">JCM 17441</strain>
    </source>
</reference>
<gene>
    <name evidence="2" type="ORF">GCM10022255_064060</name>
</gene>
<dbReference type="PRINTS" id="PR00778">
    <property type="entry name" value="HTHARSR"/>
</dbReference>
<dbReference type="SMART" id="SM00418">
    <property type="entry name" value="HTH_ARSR"/>
    <property type="match status" value="1"/>
</dbReference>
<dbReference type="EMBL" id="BAABAT010000021">
    <property type="protein sequence ID" value="GAA4255393.1"/>
    <property type="molecule type" value="Genomic_DNA"/>
</dbReference>
<protein>
    <submittedName>
        <fullName evidence="2">Metalloregulator ArsR/SmtB family transcription factor</fullName>
    </submittedName>
</protein>
<evidence type="ECO:0000313" key="3">
    <source>
        <dbReference type="Proteomes" id="UP001500620"/>
    </source>
</evidence>
<dbReference type="InterPro" id="IPR036390">
    <property type="entry name" value="WH_DNA-bd_sf"/>
</dbReference>